<protein>
    <recommendedName>
        <fullName evidence="6">Fe2OG dioxygenase domain-containing protein</fullName>
    </recommendedName>
</protein>
<dbReference type="Pfam" id="PF14226">
    <property type="entry name" value="DIOX_N"/>
    <property type="match status" value="1"/>
</dbReference>
<reference evidence="7 8" key="1">
    <citation type="submission" date="2022-12" db="EMBL/GenBank/DDBJ databases">
        <title>Genomic features and morphological characterization of a novel Knufia sp. strain isolated from spacecraft assembly facility.</title>
        <authorList>
            <person name="Teixeira M."/>
            <person name="Chander A.M."/>
            <person name="Stajich J.E."/>
            <person name="Venkateswaran K."/>
        </authorList>
    </citation>
    <scope>NUCLEOTIDE SEQUENCE [LARGE SCALE GENOMIC DNA]</scope>
    <source>
        <strain evidence="7 8">FJI-L2-BK-P2</strain>
    </source>
</reference>
<keyword evidence="4 5" id="KW-0408">Iron</keyword>
<comment type="similarity">
    <text evidence="1 5">Belongs to the iron/ascorbate-dependent oxidoreductase family.</text>
</comment>
<evidence type="ECO:0000256" key="5">
    <source>
        <dbReference type="RuleBase" id="RU003682"/>
    </source>
</evidence>
<dbReference type="AlphaFoldDB" id="A0AAN8IR12"/>
<dbReference type="InterPro" id="IPR005123">
    <property type="entry name" value="Oxoglu/Fe-dep_dioxygenase_dom"/>
</dbReference>
<accession>A0AAN8IR12</accession>
<dbReference type="InterPro" id="IPR027443">
    <property type="entry name" value="IPNS-like_sf"/>
</dbReference>
<dbReference type="Gene3D" id="2.60.120.330">
    <property type="entry name" value="B-lactam Antibiotic, Isopenicillin N Synthase, Chain"/>
    <property type="match status" value="1"/>
</dbReference>
<dbReference type="PANTHER" id="PTHR10209:SF881">
    <property type="entry name" value="FI07970P-RELATED"/>
    <property type="match status" value="1"/>
</dbReference>
<dbReference type="PANTHER" id="PTHR10209">
    <property type="entry name" value="OXIDOREDUCTASE, 2OG-FE II OXYGENASE FAMILY PROTEIN"/>
    <property type="match status" value="1"/>
</dbReference>
<name>A0AAN8IR12_9EURO</name>
<dbReference type="PROSITE" id="PS51471">
    <property type="entry name" value="FE2OG_OXY"/>
    <property type="match status" value="1"/>
</dbReference>
<keyword evidence="8" id="KW-1185">Reference proteome</keyword>
<feature type="domain" description="Fe2OG dioxygenase" evidence="6">
    <location>
        <begin position="219"/>
        <end position="354"/>
    </location>
</feature>
<evidence type="ECO:0000256" key="4">
    <source>
        <dbReference type="ARBA" id="ARBA00023004"/>
    </source>
</evidence>
<comment type="caution">
    <text evidence="7">The sequence shown here is derived from an EMBL/GenBank/DDBJ whole genome shotgun (WGS) entry which is preliminary data.</text>
</comment>
<evidence type="ECO:0000313" key="7">
    <source>
        <dbReference type="EMBL" id="KAK5956617.1"/>
    </source>
</evidence>
<dbReference type="InterPro" id="IPR044861">
    <property type="entry name" value="IPNS-like_FE2OG_OXY"/>
</dbReference>
<evidence type="ECO:0000259" key="6">
    <source>
        <dbReference type="PROSITE" id="PS51471"/>
    </source>
</evidence>
<dbReference type="GO" id="GO:0016491">
    <property type="term" value="F:oxidoreductase activity"/>
    <property type="evidence" value="ECO:0007669"/>
    <property type="project" value="UniProtKB-KW"/>
</dbReference>
<gene>
    <name evidence="7" type="ORF">OHC33_002103</name>
</gene>
<dbReference type="SUPFAM" id="SSF51197">
    <property type="entry name" value="Clavaminate synthase-like"/>
    <property type="match status" value="1"/>
</dbReference>
<proteinExistence type="inferred from homology"/>
<dbReference type="GO" id="GO:0046872">
    <property type="term" value="F:metal ion binding"/>
    <property type="evidence" value="ECO:0007669"/>
    <property type="project" value="UniProtKB-KW"/>
</dbReference>
<keyword evidence="2 5" id="KW-0479">Metal-binding</keyword>
<sequence length="405" mass="46269">MADTINEAPKPGFVRLQLRTAYGPVFRHVSTSPPREARPDEIPVIDISGINGGLQQRQELAGVIKQASENTGFFYIKNHGIPENVIDAAREAAKMFFKQPMDKKLEVSKTRASTSTDTRPGERVKLRRVRAVFDYREAFMWQYDPKYDPEQKDLATIPEEVKPWLRGEDFVWNDTRHLPGFQDTCLVYWAECLKLARKLVRIFALALDLSEDYFDRVTTYPGADGVFNFYPAMTFKQAMASTDVGIGSHTDLQCFTLLWQDMIGGLQVLTKEGQWIKASPIEGTFVVNIGDYLMRLTNDRMKSTVHRVFNRSTVDRYVFPILVLHCLLDKSALYAQYLLTIPLHRYSMPFFFGFNFNEKCGVLPSCVSEHNPARYEPVSCGDWCQLRFRQTDNKIAAGTEPVTVA</sequence>
<dbReference type="PRINTS" id="PR00682">
    <property type="entry name" value="IPNSYNTHASE"/>
</dbReference>
<evidence type="ECO:0000313" key="8">
    <source>
        <dbReference type="Proteomes" id="UP001316803"/>
    </source>
</evidence>
<organism evidence="7 8">
    <name type="scientific">Knufia fluminis</name>
    <dbReference type="NCBI Taxonomy" id="191047"/>
    <lineage>
        <taxon>Eukaryota</taxon>
        <taxon>Fungi</taxon>
        <taxon>Dikarya</taxon>
        <taxon>Ascomycota</taxon>
        <taxon>Pezizomycotina</taxon>
        <taxon>Eurotiomycetes</taxon>
        <taxon>Chaetothyriomycetidae</taxon>
        <taxon>Chaetothyriales</taxon>
        <taxon>Trichomeriaceae</taxon>
        <taxon>Knufia</taxon>
    </lineage>
</organism>
<evidence type="ECO:0000256" key="1">
    <source>
        <dbReference type="ARBA" id="ARBA00008056"/>
    </source>
</evidence>
<dbReference type="Proteomes" id="UP001316803">
    <property type="component" value="Unassembled WGS sequence"/>
</dbReference>
<dbReference type="EMBL" id="JAKLMC020000004">
    <property type="protein sequence ID" value="KAK5956617.1"/>
    <property type="molecule type" value="Genomic_DNA"/>
</dbReference>
<dbReference type="GO" id="GO:0044283">
    <property type="term" value="P:small molecule biosynthetic process"/>
    <property type="evidence" value="ECO:0007669"/>
    <property type="project" value="UniProtKB-ARBA"/>
</dbReference>
<evidence type="ECO:0000256" key="3">
    <source>
        <dbReference type="ARBA" id="ARBA00023002"/>
    </source>
</evidence>
<dbReference type="InterPro" id="IPR026992">
    <property type="entry name" value="DIOX_N"/>
</dbReference>
<dbReference type="Pfam" id="PF03171">
    <property type="entry name" value="2OG-FeII_Oxy"/>
    <property type="match status" value="1"/>
</dbReference>
<keyword evidence="3 5" id="KW-0560">Oxidoreductase</keyword>
<evidence type="ECO:0000256" key="2">
    <source>
        <dbReference type="ARBA" id="ARBA00022723"/>
    </source>
</evidence>